<dbReference type="Proteomes" id="UP000235786">
    <property type="component" value="Unassembled WGS sequence"/>
</dbReference>
<dbReference type="PANTHER" id="PTHR24148:SF73">
    <property type="entry name" value="HET DOMAIN PROTEIN (AFU_ORTHOLOGUE AFUA_8G01020)"/>
    <property type="match status" value="1"/>
</dbReference>
<dbReference type="InterPro" id="IPR010730">
    <property type="entry name" value="HET"/>
</dbReference>
<organism evidence="2 3">
    <name type="scientific">Hyaloscypha variabilis (strain UAMH 11265 / GT02V1 / F)</name>
    <name type="common">Meliniomyces variabilis</name>
    <dbReference type="NCBI Taxonomy" id="1149755"/>
    <lineage>
        <taxon>Eukaryota</taxon>
        <taxon>Fungi</taxon>
        <taxon>Dikarya</taxon>
        <taxon>Ascomycota</taxon>
        <taxon>Pezizomycotina</taxon>
        <taxon>Leotiomycetes</taxon>
        <taxon>Helotiales</taxon>
        <taxon>Hyaloscyphaceae</taxon>
        <taxon>Hyaloscypha</taxon>
        <taxon>Hyaloscypha variabilis</taxon>
    </lineage>
</organism>
<dbReference type="PANTHER" id="PTHR24148">
    <property type="entry name" value="ANKYRIN REPEAT DOMAIN-CONTAINING PROTEIN 39 HOMOLOG-RELATED"/>
    <property type="match status" value="1"/>
</dbReference>
<dbReference type="Pfam" id="PF06985">
    <property type="entry name" value="HET"/>
    <property type="match status" value="1"/>
</dbReference>
<evidence type="ECO:0000259" key="1">
    <source>
        <dbReference type="Pfam" id="PF06985"/>
    </source>
</evidence>
<dbReference type="InterPro" id="IPR052895">
    <property type="entry name" value="HetReg/Transcr_Mod"/>
</dbReference>
<feature type="domain" description="Heterokaryon incompatibility" evidence="1">
    <location>
        <begin position="52"/>
        <end position="198"/>
    </location>
</feature>
<keyword evidence="3" id="KW-1185">Reference proteome</keyword>
<dbReference type="EMBL" id="KZ613953">
    <property type="protein sequence ID" value="PMD35116.1"/>
    <property type="molecule type" value="Genomic_DNA"/>
</dbReference>
<sequence length="548" mass="62547">MSMIATTSDYGYFLPLPDSSTHIRLLKVHRKVERGIITCDIHVFPFDQAPCFSAVSYTWGNGDSNSQDEILVNGMRCQVGHNLWCLLHEKARQWTKPEWLWIDAICINQHSTTEKNHQVPLMGTIYRQAVLVCVWLGEGTDETDKALDFLERATQEFGSDGLKQYYDEVFGTDHFLLLDALRSLFRRPYWTRTWIVQEFLLAANIIVCCGSRQIPWDTLFFFSNYRMNIYNAMNTPTPPKAYRPIFGSLAADLGDDRNVRQPTQQATLLGVLLKVYQKCECSDFRDRIYAFLSLASDINVKNGFQPDYSLSKLEVLAAVLKCQRDLDTRDKVDKVNGGGYAQGLAERVCKALEINVREFLTDIPAVARVLNEAFRPSGNAIATAQIDAYGEYFSDVSIVLGTMKILNPDGKEGMHFNFMERDGDDDYIYHGLGTAAIKAGDLVLRIGDGGTGLVGFYEGNSFRVTSRCLIPSRFSRSWPNVKFRVEDCQYLEPSVFVGEALHVVTYQTKDWNGEKDIHMRYCLMSMHQLLDIIFLEQLFREEYLEETF</sequence>
<name>A0A2J6R9D5_HYAVF</name>
<reference evidence="2 3" key="1">
    <citation type="submission" date="2016-04" db="EMBL/GenBank/DDBJ databases">
        <title>A degradative enzymes factory behind the ericoid mycorrhizal symbiosis.</title>
        <authorList>
            <consortium name="DOE Joint Genome Institute"/>
            <person name="Martino E."/>
            <person name="Morin E."/>
            <person name="Grelet G."/>
            <person name="Kuo A."/>
            <person name="Kohler A."/>
            <person name="Daghino S."/>
            <person name="Barry K."/>
            <person name="Choi C."/>
            <person name="Cichocki N."/>
            <person name="Clum A."/>
            <person name="Copeland A."/>
            <person name="Hainaut M."/>
            <person name="Haridas S."/>
            <person name="Labutti K."/>
            <person name="Lindquist E."/>
            <person name="Lipzen A."/>
            <person name="Khouja H.-R."/>
            <person name="Murat C."/>
            <person name="Ohm R."/>
            <person name="Olson A."/>
            <person name="Spatafora J."/>
            <person name="Veneault-Fourrey C."/>
            <person name="Henrissat B."/>
            <person name="Grigoriev I."/>
            <person name="Martin F."/>
            <person name="Perotto S."/>
        </authorList>
    </citation>
    <scope>NUCLEOTIDE SEQUENCE [LARGE SCALE GENOMIC DNA]</scope>
    <source>
        <strain evidence="2 3">F</strain>
    </source>
</reference>
<proteinExistence type="predicted"/>
<evidence type="ECO:0000313" key="3">
    <source>
        <dbReference type="Proteomes" id="UP000235786"/>
    </source>
</evidence>
<evidence type="ECO:0000313" key="2">
    <source>
        <dbReference type="EMBL" id="PMD35116.1"/>
    </source>
</evidence>
<protein>
    <submittedName>
        <fullName evidence="2">HET-domain-containing protein</fullName>
    </submittedName>
</protein>
<accession>A0A2J6R9D5</accession>
<dbReference type="OrthoDB" id="2157530at2759"/>
<dbReference type="STRING" id="1149755.A0A2J6R9D5"/>
<gene>
    <name evidence="2" type="ORF">L207DRAFT_638560</name>
</gene>
<dbReference type="AlphaFoldDB" id="A0A2J6R9D5"/>